<dbReference type="Gene3D" id="1.10.274.30">
    <property type="entry name" value="MRG domain"/>
    <property type="match status" value="1"/>
</dbReference>
<dbReference type="GO" id="GO:0005634">
    <property type="term" value="C:nucleus"/>
    <property type="evidence" value="ECO:0007669"/>
    <property type="project" value="UniProtKB-SubCell"/>
</dbReference>
<evidence type="ECO:0000256" key="1">
    <source>
        <dbReference type="ARBA" id="ARBA00004123"/>
    </source>
</evidence>
<evidence type="ECO:0000256" key="5">
    <source>
        <dbReference type="ARBA" id="ARBA00023242"/>
    </source>
</evidence>
<evidence type="ECO:0000256" key="3">
    <source>
        <dbReference type="ARBA" id="ARBA00023015"/>
    </source>
</evidence>
<gene>
    <name evidence="7" type="ORF">AB1Y20_023691</name>
</gene>
<sequence length="276" mass="32704">MSFAFELGAHVLAYHGPLIYQALVRDRVTREGIEGAGRLKIYLIHYEGWNERWDEWVAESRLLEDNEDNAALQKERVREFQRAHKRRWNNKELESSKRPKGEELPLHDVREALRLPHSMKLKLLEDWERITRERKLVPLPRSPSISDFLEEFLQTKAKRSSHERLYGEVVDGVQSYFNQTLGALLLYKYERKQHSDITKEHMSKPLVEIYGVEHLLRLYVKLPELLNQCSLQKEHMTVLVSKLVELLKFMQANKAKYFVNEYQKPNEEYLACSNAE</sequence>
<reference evidence="7 8" key="1">
    <citation type="journal article" date="2024" name="Science">
        <title>Giant polyketide synthase enzymes in the biosynthesis of giant marine polyether toxins.</title>
        <authorList>
            <person name="Fallon T.R."/>
            <person name="Shende V.V."/>
            <person name="Wierzbicki I.H."/>
            <person name="Pendleton A.L."/>
            <person name="Watervoot N.F."/>
            <person name="Auber R.P."/>
            <person name="Gonzalez D.J."/>
            <person name="Wisecaver J.H."/>
            <person name="Moore B.S."/>
        </authorList>
    </citation>
    <scope>NUCLEOTIDE SEQUENCE [LARGE SCALE GENOMIC DNA]</scope>
    <source>
        <strain evidence="7 8">12B1</strain>
    </source>
</reference>
<dbReference type="InterPro" id="IPR008676">
    <property type="entry name" value="MRG"/>
</dbReference>
<dbReference type="InterPro" id="IPR026541">
    <property type="entry name" value="MRG_dom"/>
</dbReference>
<dbReference type="AlphaFoldDB" id="A0AB34JEJ4"/>
<dbReference type="Pfam" id="PF22732">
    <property type="entry name" value="MSL3_chromo-like"/>
    <property type="match status" value="1"/>
</dbReference>
<dbReference type="PANTHER" id="PTHR10880:SF15">
    <property type="entry name" value="MSL COMPLEX SUBUNIT 3"/>
    <property type="match status" value="1"/>
</dbReference>
<protein>
    <recommendedName>
        <fullName evidence="6">Chromo domain-containing protein</fullName>
    </recommendedName>
</protein>
<dbReference type="PROSITE" id="PS51640">
    <property type="entry name" value="MRG"/>
    <property type="match status" value="1"/>
</dbReference>
<dbReference type="PIRSF" id="PIRSF038133">
    <property type="entry name" value="HAT_Nua4_EAF3/MRG15"/>
    <property type="match status" value="1"/>
</dbReference>
<dbReference type="Pfam" id="PF05712">
    <property type="entry name" value="MRG"/>
    <property type="match status" value="1"/>
</dbReference>
<dbReference type="PANTHER" id="PTHR10880">
    <property type="entry name" value="MORTALITY FACTOR 4-LIKE PROTEIN"/>
    <property type="match status" value="1"/>
</dbReference>
<dbReference type="Proteomes" id="UP001515480">
    <property type="component" value="Unassembled WGS sequence"/>
</dbReference>
<dbReference type="SMART" id="SM00298">
    <property type="entry name" value="CHROMO"/>
    <property type="match status" value="1"/>
</dbReference>
<keyword evidence="2" id="KW-0156">Chromatin regulator</keyword>
<dbReference type="GO" id="GO:0006325">
    <property type="term" value="P:chromatin organization"/>
    <property type="evidence" value="ECO:0007669"/>
    <property type="project" value="UniProtKB-KW"/>
</dbReference>
<dbReference type="GO" id="GO:0006355">
    <property type="term" value="P:regulation of DNA-templated transcription"/>
    <property type="evidence" value="ECO:0007669"/>
    <property type="project" value="InterPro"/>
</dbReference>
<evidence type="ECO:0000256" key="2">
    <source>
        <dbReference type="ARBA" id="ARBA00022853"/>
    </source>
</evidence>
<dbReference type="SUPFAM" id="SSF54160">
    <property type="entry name" value="Chromo domain-like"/>
    <property type="match status" value="1"/>
</dbReference>
<evidence type="ECO:0000313" key="7">
    <source>
        <dbReference type="EMBL" id="KAL1520221.1"/>
    </source>
</evidence>
<comment type="subcellular location">
    <subcellularLocation>
        <location evidence="1">Nucleus</location>
    </subcellularLocation>
</comment>
<proteinExistence type="predicted"/>
<organism evidence="7 8">
    <name type="scientific">Prymnesium parvum</name>
    <name type="common">Toxic golden alga</name>
    <dbReference type="NCBI Taxonomy" id="97485"/>
    <lineage>
        <taxon>Eukaryota</taxon>
        <taxon>Haptista</taxon>
        <taxon>Haptophyta</taxon>
        <taxon>Prymnesiophyceae</taxon>
        <taxon>Prymnesiales</taxon>
        <taxon>Prymnesiaceae</taxon>
        <taxon>Prymnesium</taxon>
    </lineage>
</organism>
<comment type="caution">
    <text evidence="7">The sequence shown here is derived from an EMBL/GenBank/DDBJ whole genome shotgun (WGS) entry which is preliminary data.</text>
</comment>
<keyword evidence="5" id="KW-0539">Nucleus</keyword>
<dbReference type="InterPro" id="IPR053820">
    <property type="entry name" value="MSL3_chromo-like"/>
</dbReference>
<dbReference type="Gene3D" id="2.30.30.140">
    <property type="match status" value="1"/>
</dbReference>
<evidence type="ECO:0000259" key="6">
    <source>
        <dbReference type="SMART" id="SM00298"/>
    </source>
</evidence>
<keyword evidence="4" id="KW-0804">Transcription</keyword>
<dbReference type="InterPro" id="IPR038217">
    <property type="entry name" value="MRG_C_sf"/>
</dbReference>
<feature type="domain" description="Chromo" evidence="6">
    <location>
        <begin position="4"/>
        <end position="78"/>
    </location>
</feature>
<keyword evidence="3" id="KW-0805">Transcription regulation</keyword>
<evidence type="ECO:0000313" key="8">
    <source>
        <dbReference type="Proteomes" id="UP001515480"/>
    </source>
</evidence>
<keyword evidence="8" id="KW-1185">Reference proteome</keyword>
<accession>A0AB34JEJ4</accession>
<dbReference type="GO" id="GO:0000123">
    <property type="term" value="C:histone acetyltransferase complex"/>
    <property type="evidence" value="ECO:0007669"/>
    <property type="project" value="TreeGrafter"/>
</dbReference>
<dbReference type="InterPro" id="IPR000953">
    <property type="entry name" value="Chromo/chromo_shadow_dom"/>
</dbReference>
<name>A0AB34JEJ4_PRYPA</name>
<dbReference type="EMBL" id="JBGBPQ010000009">
    <property type="protein sequence ID" value="KAL1520221.1"/>
    <property type="molecule type" value="Genomic_DNA"/>
</dbReference>
<evidence type="ECO:0000256" key="4">
    <source>
        <dbReference type="ARBA" id="ARBA00023163"/>
    </source>
</evidence>
<dbReference type="InterPro" id="IPR016197">
    <property type="entry name" value="Chromo-like_dom_sf"/>
</dbReference>